<organism evidence="2 3">
    <name type="scientific">Chironomus riparius</name>
    <dbReference type="NCBI Taxonomy" id="315576"/>
    <lineage>
        <taxon>Eukaryota</taxon>
        <taxon>Metazoa</taxon>
        <taxon>Ecdysozoa</taxon>
        <taxon>Arthropoda</taxon>
        <taxon>Hexapoda</taxon>
        <taxon>Insecta</taxon>
        <taxon>Pterygota</taxon>
        <taxon>Neoptera</taxon>
        <taxon>Endopterygota</taxon>
        <taxon>Diptera</taxon>
        <taxon>Nematocera</taxon>
        <taxon>Chironomoidea</taxon>
        <taxon>Chironomidae</taxon>
        <taxon>Chironominae</taxon>
        <taxon>Chironomus</taxon>
    </lineage>
</organism>
<keyword evidence="3" id="KW-1185">Reference proteome</keyword>
<evidence type="ECO:0000256" key="1">
    <source>
        <dbReference type="SAM" id="SignalP"/>
    </source>
</evidence>
<dbReference type="Proteomes" id="UP001153620">
    <property type="component" value="Chromosome 4"/>
</dbReference>
<accession>A0A9N9S7V7</accession>
<feature type="signal peptide" evidence="1">
    <location>
        <begin position="1"/>
        <end position="22"/>
    </location>
</feature>
<sequence length="176" mass="19448">MLAVNVMNLLLIITNGMFVVSGSLSLDSAEMRVLDSTFGNCEVKILPTKPKSIDLDVHAFSDAKDVLLQFGAFSFIDGKYNEVIETEKVSICDLPKSDNPLVQFMYKEMKKVGNLTTACPVLKGHYYVHGLTVYESDVPMPLPSGKFKLEVNGTAIKDDNNAVPLFELDIFFTESV</sequence>
<dbReference type="OrthoDB" id="8186735at2759"/>
<evidence type="ECO:0000313" key="3">
    <source>
        <dbReference type="Proteomes" id="UP001153620"/>
    </source>
</evidence>
<reference evidence="2" key="2">
    <citation type="submission" date="2022-10" db="EMBL/GenBank/DDBJ databases">
        <authorList>
            <consortium name="ENA_rothamsted_submissions"/>
            <consortium name="culmorum"/>
            <person name="King R."/>
        </authorList>
    </citation>
    <scope>NUCLEOTIDE SEQUENCE</scope>
</reference>
<feature type="chain" id="PRO_5040202319" description="MD-2-related lipid-recognition domain-containing protein" evidence="1">
    <location>
        <begin position="23"/>
        <end position="176"/>
    </location>
</feature>
<dbReference type="AlphaFoldDB" id="A0A9N9S7V7"/>
<keyword evidence="1" id="KW-0732">Signal</keyword>
<evidence type="ECO:0000313" key="2">
    <source>
        <dbReference type="EMBL" id="CAG9812322.1"/>
    </source>
</evidence>
<evidence type="ECO:0008006" key="4">
    <source>
        <dbReference type="Google" id="ProtNLM"/>
    </source>
</evidence>
<protein>
    <recommendedName>
        <fullName evidence="4">MD-2-related lipid-recognition domain-containing protein</fullName>
    </recommendedName>
</protein>
<dbReference type="Pfam" id="PF06477">
    <property type="entry name" value="DUF1091"/>
    <property type="match status" value="1"/>
</dbReference>
<reference evidence="2" key="1">
    <citation type="submission" date="2022-01" db="EMBL/GenBank/DDBJ databases">
        <authorList>
            <person name="King R."/>
        </authorList>
    </citation>
    <scope>NUCLEOTIDE SEQUENCE</scope>
</reference>
<proteinExistence type="predicted"/>
<dbReference type="EMBL" id="OU895880">
    <property type="protein sequence ID" value="CAG9812322.1"/>
    <property type="molecule type" value="Genomic_DNA"/>
</dbReference>
<dbReference type="PANTHER" id="PTHR20898">
    <property type="entry name" value="DAEDALUS ON 3-RELATED-RELATED"/>
    <property type="match status" value="1"/>
</dbReference>
<dbReference type="InterPro" id="IPR010512">
    <property type="entry name" value="DUF1091"/>
</dbReference>
<gene>
    <name evidence="2" type="ORF">CHIRRI_LOCUS15127</name>
</gene>
<dbReference type="SMART" id="SM00697">
    <property type="entry name" value="DM8"/>
    <property type="match status" value="1"/>
</dbReference>
<name>A0A9N9S7V7_9DIPT</name>